<dbReference type="AlphaFoldDB" id="W7T153"/>
<comment type="caution">
    <text evidence="2">The sequence shown here is derived from an EMBL/GenBank/DDBJ whole genome shotgun (WGS) entry which is preliminary data.</text>
</comment>
<gene>
    <name evidence="2" type="ORF">Naga_101072g1</name>
</gene>
<feature type="compositionally biased region" description="Basic and acidic residues" evidence="1">
    <location>
        <begin position="73"/>
        <end position="82"/>
    </location>
</feature>
<feature type="region of interest" description="Disordered" evidence="1">
    <location>
        <begin position="116"/>
        <end position="156"/>
    </location>
</feature>
<proteinExistence type="predicted"/>
<accession>W7T153</accession>
<dbReference type="EMBL" id="AZIL01003076">
    <property type="protein sequence ID" value="EWM20442.1"/>
    <property type="molecule type" value="Genomic_DNA"/>
</dbReference>
<dbReference type="Proteomes" id="UP000019335">
    <property type="component" value="Unassembled WGS sequence"/>
</dbReference>
<feature type="compositionally biased region" description="Basic and acidic residues" evidence="1">
    <location>
        <begin position="139"/>
        <end position="156"/>
    </location>
</feature>
<evidence type="ECO:0000256" key="1">
    <source>
        <dbReference type="SAM" id="MobiDB-lite"/>
    </source>
</evidence>
<dbReference type="OrthoDB" id="200023at2759"/>
<feature type="compositionally biased region" description="Basic and acidic residues" evidence="1">
    <location>
        <begin position="51"/>
        <end position="60"/>
    </location>
</feature>
<protein>
    <submittedName>
        <fullName evidence="2">Uncharacterized protein</fullName>
    </submittedName>
</protein>
<sequence length="171" mass="18463">MEAVSSSDDQAAASDEGYETEEEEAPEPGGESPWKRRNNDAGEVAGLGEGKGLEGENVEAKKRKREGCGGSTGERRARGVLDVVRRQMTGELPSSHPASRNKAFALSTLPMEKLLGGRNGEGEVGGVREKESVLGAASGERRGGEGKVERNKQERDKKTIARIKKLIKYRR</sequence>
<name>W7T153_9STRA</name>
<evidence type="ECO:0000313" key="2">
    <source>
        <dbReference type="EMBL" id="EWM20442.1"/>
    </source>
</evidence>
<keyword evidence="3" id="KW-1185">Reference proteome</keyword>
<evidence type="ECO:0000313" key="3">
    <source>
        <dbReference type="Proteomes" id="UP000019335"/>
    </source>
</evidence>
<feature type="compositionally biased region" description="Acidic residues" evidence="1">
    <location>
        <begin position="16"/>
        <end position="26"/>
    </location>
</feature>
<feature type="region of interest" description="Disordered" evidence="1">
    <location>
        <begin position="1"/>
        <end position="82"/>
    </location>
</feature>
<reference evidence="2 3" key="1">
    <citation type="journal article" date="2014" name="Mol. Plant">
        <title>Chromosome Scale Genome Assembly and Transcriptome Profiling of Nannochloropsis gaditana in Nitrogen Depletion.</title>
        <authorList>
            <person name="Corteggiani Carpinelli E."/>
            <person name="Telatin A."/>
            <person name="Vitulo N."/>
            <person name="Forcato C."/>
            <person name="D'Angelo M."/>
            <person name="Schiavon R."/>
            <person name="Vezzi A."/>
            <person name="Giacometti G.M."/>
            <person name="Morosinotto T."/>
            <person name="Valle G."/>
        </authorList>
    </citation>
    <scope>NUCLEOTIDE SEQUENCE [LARGE SCALE GENOMIC DNA]</scope>
    <source>
        <strain evidence="2 3">B-31</strain>
    </source>
</reference>
<feature type="compositionally biased region" description="Low complexity" evidence="1">
    <location>
        <begin position="1"/>
        <end position="15"/>
    </location>
</feature>
<organism evidence="2 3">
    <name type="scientific">Nannochloropsis gaditana</name>
    <dbReference type="NCBI Taxonomy" id="72520"/>
    <lineage>
        <taxon>Eukaryota</taxon>
        <taxon>Sar</taxon>
        <taxon>Stramenopiles</taxon>
        <taxon>Ochrophyta</taxon>
        <taxon>Eustigmatophyceae</taxon>
        <taxon>Eustigmatales</taxon>
        <taxon>Monodopsidaceae</taxon>
        <taxon>Nannochloropsis</taxon>
    </lineage>
</organism>